<dbReference type="AlphaFoldDB" id="A0A3M7RLG6"/>
<reference evidence="1 2" key="1">
    <citation type="journal article" date="2018" name="Sci. Rep.">
        <title>Genomic signatures of local adaptation to the degree of environmental predictability in rotifers.</title>
        <authorList>
            <person name="Franch-Gras L."/>
            <person name="Hahn C."/>
            <person name="Garcia-Roger E.M."/>
            <person name="Carmona M.J."/>
            <person name="Serra M."/>
            <person name="Gomez A."/>
        </authorList>
    </citation>
    <scope>NUCLEOTIDE SEQUENCE [LARGE SCALE GENOMIC DNA]</scope>
    <source>
        <strain evidence="1">HYR1</strain>
    </source>
</reference>
<name>A0A3M7RLG6_BRAPC</name>
<dbReference type="EMBL" id="REGN01003165">
    <property type="protein sequence ID" value="RNA24148.1"/>
    <property type="molecule type" value="Genomic_DNA"/>
</dbReference>
<organism evidence="1 2">
    <name type="scientific">Brachionus plicatilis</name>
    <name type="common">Marine rotifer</name>
    <name type="synonym">Brachionus muelleri</name>
    <dbReference type="NCBI Taxonomy" id="10195"/>
    <lineage>
        <taxon>Eukaryota</taxon>
        <taxon>Metazoa</taxon>
        <taxon>Spiralia</taxon>
        <taxon>Gnathifera</taxon>
        <taxon>Rotifera</taxon>
        <taxon>Eurotatoria</taxon>
        <taxon>Monogononta</taxon>
        <taxon>Pseudotrocha</taxon>
        <taxon>Ploima</taxon>
        <taxon>Brachionidae</taxon>
        <taxon>Brachionus</taxon>
    </lineage>
</organism>
<evidence type="ECO:0000313" key="1">
    <source>
        <dbReference type="EMBL" id="RNA24148.1"/>
    </source>
</evidence>
<keyword evidence="2" id="KW-1185">Reference proteome</keyword>
<evidence type="ECO:0000313" key="2">
    <source>
        <dbReference type="Proteomes" id="UP000276133"/>
    </source>
</evidence>
<comment type="caution">
    <text evidence="1">The sequence shown here is derived from an EMBL/GenBank/DDBJ whole genome shotgun (WGS) entry which is preliminary data.</text>
</comment>
<proteinExistence type="predicted"/>
<accession>A0A3M7RLG6</accession>
<gene>
    <name evidence="1" type="ORF">BpHYR1_028012</name>
</gene>
<sequence length="97" mass="11268">MKTILEEKDNLGNMTAKASERIKLENMLNEEESKDGTTGSIRYLFRESKIRYPPNSQDLMSIEMIWNELKNSLNEQEAIMAIIDFQKAWVTKNANLI</sequence>
<dbReference type="Proteomes" id="UP000276133">
    <property type="component" value="Unassembled WGS sequence"/>
</dbReference>
<protein>
    <submittedName>
        <fullName evidence="1">Uncharacterized protein</fullName>
    </submittedName>
</protein>